<dbReference type="AlphaFoldDB" id="A0A1C7N6X5"/>
<dbReference type="SMART" id="SM00398">
    <property type="entry name" value="HMG"/>
    <property type="match status" value="1"/>
</dbReference>
<feature type="domain" description="HMG box" evidence="4">
    <location>
        <begin position="12"/>
        <end position="80"/>
    </location>
</feature>
<proteinExistence type="predicted"/>
<dbReference type="PANTHER" id="PTHR45789:SF2">
    <property type="entry name" value="FI18025P1"/>
    <property type="match status" value="1"/>
</dbReference>
<dbReference type="CDD" id="cd01389">
    <property type="entry name" value="HMG-box_ROX1-like"/>
    <property type="match status" value="1"/>
</dbReference>
<dbReference type="PANTHER" id="PTHR45789">
    <property type="entry name" value="FI18025P1"/>
    <property type="match status" value="1"/>
</dbReference>
<dbReference type="InterPro" id="IPR051356">
    <property type="entry name" value="SOX/SOX-like_TF"/>
</dbReference>
<dbReference type="GO" id="GO:0000981">
    <property type="term" value="F:DNA-binding transcription factor activity, RNA polymerase II-specific"/>
    <property type="evidence" value="ECO:0007669"/>
    <property type="project" value="TreeGrafter"/>
</dbReference>
<dbReference type="STRING" id="101091.A0A1C7N6X5"/>
<keyword evidence="6" id="KW-1185">Reference proteome</keyword>
<comment type="caution">
    <text evidence="5">The sequence shown here is derived from an EMBL/GenBank/DDBJ whole genome shotgun (WGS) entry which is preliminary data.</text>
</comment>
<evidence type="ECO:0000256" key="1">
    <source>
        <dbReference type="ARBA" id="ARBA00023125"/>
    </source>
</evidence>
<dbReference type="PROSITE" id="PS50118">
    <property type="entry name" value="HMG_BOX_2"/>
    <property type="match status" value="1"/>
</dbReference>
<dbReference type="InterPro" id="IPR036910">
    <property type="entry name" value="HMG_box_dom_sf"/>
</dbReference>
<keyword evidence="1 3" id="KW-0238">DNA-binding</keyword>
<dbReference type="InParanoid" id="A0A1C7N6X5"/>
<reference evidence="5 6" key="1">
    <citation type="submission" date="2016-03" db="EMBL/GenBank/DDBJ databases">
        <title>Choanephora cucurbitarum.</title>
        <authorList>
            <person name="Min B."/>
            <person name="Park H."/>
            <person name="Park J.-H."/>
            <person name="Shin H.-D."/>
            <person name="Choi I.-G."/>
        </authorList>
    </citation>
    <scope>NUCLEOTIDE SEQUENCE [LARGE SCALE GENOMIC DNA]</scope>
    <source>
        <strain evidence="5 6">KUS-F28377</strain>
    </source>
</reference>
<evidence type="ECO:0000313" key="5">
    <source>
        <dbReference type="EMBL" id="OBZ84807.1"/>
    </source>
</evidence>
<evidence type="ECO:0000259" key="4">
    <source>
        <dbReference type="PROSITE" id="PS50118"/>
    </source>
</evidence>
<evidence type="ECO:0000256" key="2">
    <source>
        <dbReference type="ARBA" id="ARBA00023242"/>
    </source>
</evidence>
<gene>
    <name evidence="5" type="primary">ste11_0</name>
    <name evidence="5" type="ORF">A0J61_07142</name>
</gene>
<organism evidence="5 6">
    <name type="scientific">Choanephora cucurbitarum</name>
    <dbReference type="NCBI Taxonomy" id="101091"/>
    <lineage>
        <taxon>Eukaryota</taxon>
        <taxon>Fungi</taxon>
        <taxon>Fungi incertae sedis</taxon>
        <taxon>Mucoromycota</taxon>
        <taxon>Mucoromycotina</taxon>
        <taxon>Mucoromycetes</taxon>
        <taxon>Mucorales</taxon>
        <taxon>Mucorineae</taxon>
        <taxon>Choanephoraceae</taxon>
        <taxon>Choanephoroideae</taxon>
        <taxon>Choanephora</taxon>
    </lineage>
</organism>
<evidence type="ECO:0000256" key="3">
    <source>
        <dbReference type="PROSITE-ProRule" id="PRU00267"/>
    </source>
</evidence>
<dbReference type="Proteomes" id="UP000093000">
    <property type="component" value="Unassembled WGS sequence"/>
</dbReference>
<dbReference type="GO" id="GO:0000978">
    <property type="term" value="F:RNA polymerase II cis-regulatory region sequence-specific DNA binding"/>
    <property type="evidence" value="ECO:0007669"/>
    <property type="project" value="TreeGrafter"/>
</dbReference>
<dbReference type="Pfam" id="PF00505">
    <property type="entry name" value="HMG_box"/>
    <property type="match status" value="1"/>
</dbReference>
<accession>A0A1C7N6X5</accession>
<dbReference type="InterPro" id="IPR009071">
    <property type="entry name" value="HMG_box_dom"/>
</dbReference>
<dbReference type="OrthoDB" id="6247875at2759"/>
<dbReference type="GO" id="GO:0005634">
    <property type="term" value="C:nucleus"/>
    <property type="evidence" value="ECO:0007669"/>
    <property type="project" value="UniProtKB-UniRule"/>
</dbReference>
<dbReference type="EMBL" id="LUGH01000466">
    <property type="protein sequence ID" value="OBZ84807.1"/>
    <property type="molecule type" value="Genomic_DNA"/>
</dbReference>
<dbReference type="SUPFAM" id="SSF47095">
    <property type="entry name" value="HMG-box"/>
    <property type="match status" value="1"/>
</dbReference>
<name>A0A1C7N6X5_9FUNG</name>
<protein>
    <submittedName>
        <fullName evidence="5">Transcription factor ste11</fullName>
    </submittedName>
</protein>
<evidence type="ECO:0000313" key="6">
    <source>
        <dbReference type="Proteomes" id="UP000093000"/>
    </source>
</evidence>
<sequence>MKCSKVDKDSKIPRPLNSFMIFRLEKQREITQLCPGANHRDMSKIISKWWHELPAEEKQVYIDQAAKTKKEHIMKYPGYKYRPKRNPKPKRAYKKHPENELIARDSDSAQILLTLYNLGNSYNPFDQPSQRMSLPEDLPAEQAFSTVFDEKPSVPLKPEYMLKFQQELFSSYYLPMPLDMVQRVSTNPFASSGYPFQTVPSTIFTTPAYMPFNPYF</sequence>
<feature type="DNA-binding region" description="HMG box" evidence="3">
    <location>
        <begin position="12"/>
        <end position="80"/>
    </location>
</feature>
<dbReference type="Gene3D" id="1.10.30.10">
    <property type="entry name" value="High mobility group box domain"/>
    <property type="match status" value="1"/>
</dbReference>
<keyword evidence="2 3" id="KW-0539">Nucleus</keyword>